<protein>
    <submittedName>
        <fullName evidence="9">BCCT family transporter</fullName>
    </submittedName>
</protein>
<comment type="caution">
    <text evidence="9">The sequence shown here is derived from an EMBL/GenBank/DDBJ whole genome shotgun (WGS) entry which is preliminary data.</text>
</comment>
<comment type="subcellular location">
    <subcellularLocation>
        <location evidence="1">Cell membrane</location>
        <topology evidence="1">Multi-pass membrane protein</topology>
    </subcellularLocation>
</comment>
<feature type="transmembrane region" description="Helical" evidence="8">
    <location>
        <begin position="258"/>
        <end position="278"/>
    </location>
</feature>
<organism evidence="9 10">
    <name type="scientific">Sporosarcina koreensis</name>
    <dbReference type="NCBI Taxonomy" id="334735"/>
    <lineage>
        <taxon>Bacteria</taxon>
        <taxon>Bacillati</taxon>
        <taxon>Bacillota</taxon>
        <taxon>Bacilli</taxon>
        <taxon>Bacillales</taxon>
        <taxon>Caryophanaceae</taxon>
        <taxon>Sporosarcina</taxon>
    </lineage>
</organism>
<feature type="transmembrane region" description="Helical" evidence="8">
    <location>
        <begin position="474"/>
        <end position="494"/>
    </location>
</feature>
<feature type="transmembrane region" description="Helical" evidence="8">
    <location>
        <begin position="86"/>
        <end position="105"/>
    </location>
</feature>
<accession>A0ABW0U1Z1</accession>
<feature type="transmembrane region" description="Helical" evidence="8">
    <location>
        <begin position="141"/>
        <end position="161"/>
    </location>
</feature>
<feature type="transmembrane region" description="Helical" evidence="8">
    <location>
        <begin position="313"/>
        <end position="331"/>
    </location>
</feature>
<feature type="transmembrane region" description="Helical" evidence="8">
    <location>
        <begin position="44"/>
        <end position="65"/>
    </location>
</feature>
<keyword evidence="10" id="KW-1185">Reference proteome</keyword>
<sequence>MNLRHAVFWPPFLLVLVAGIISFTNRDAFINITTKANDWLLANLGGLFSLSGLILLATVSIVYFSPLGKVKIGGKDAKPMLTLPNWIAITLTTTVAAGVTFWGIVEPIYHYLAPPESMNIPPESPEAVIYSMSTMFLHWTITPYAIYCVPALMFAFAYYNMKKSFSLSSTMAPLFGSRIEGGWGKVIDAVCLYTLALGMAAALGTAVINLGGGVNYLTGIASSPVAWAFITAIVMTTFVVSAASGLMKGIRILSDLNMKVYIIIILFIFVAGPAGFIINLGVESFGHYVTHFFEKSLFTGAASGDQWPQWWTVFYWANWFAWAAITALFLGRIGYGYTVRTFIIVNFAFPSFFGGLWMTIFGGTTIHRLITDTKIADVFTTSGPETALYAILAEVPLSAIVIPFYLFIVFISFVTAADSNISAMGGISSTGITPDSPEPSIAIKVIWGISIAVIAWMMISFAEIDGIKMLSNLGGLPAMILCLLIAVSLLKVAYNPKRYDRTE</sequence>
<reference evidence="10" key="1">
    <citation type="journal article" date="2019" name="Int. J. Syst. Evol. Microbiol.">
        <title>The Global Catalogue of Microorganisms (GCM) 10K type strain sequencing project: providing services to taxonomists for standard genome sequencing and annotation.</title>
        <authorList>
            <consortium name="The Broad Institute Genomics Platform"/>
            <consortium name="The Broad Institute Genome Sequencing Center for Infectious Disease"/>
            <person name="Wu L."/>
            <person name="Ma J."/>
        </authorList>
    </citation>
    <scope>NUCLEOTIDE SEQUENCE [LARGE SCALE GENOMIC DNA]</scope>
    <source>
        <strain evidence="10">KACC 11299</strain>
    </source>
</reference>
<evidence type="ECO:0000256" key="6">
    <source>
        <dbReference type="ARBA" id="ARBA00022989"/>
    </source>
</evidence>
<keyword evidence="7 8" id="KW-0472">Membrane</keyword>
<evidence type="ECO:0000256" key="3">
    <source>
        <dbReference type="ARBA" id="ARBA00022448"/>
    </source>
</evidence>
<feature type="transmembrane region" description="Helical" evidence="8">
    <location>
        <begin position="225"/>
        <end position="246"/>
    </location>
</feature>
<feature type="transmembrane region" description="Helical" evidence="8">
    <location>
        <begin position="343"/>
        <end position="367"/>
    </location>
</feature>
<evidence type="ECO:0000313" key="10">
    <source>
        <dbReference type="Proteomes" id="UP001596071"/>
    </source>
</evidence>
<feature type="transmembrane region" description="Helical" evidence="8">
    <location>
        <begin position="182"/>
        <end position="205"/>
    </location>
</feature>
<proteinExistence type="inferred from homology"/>
<keyword evidence="3" id="KW-0813">Transport</keyword>
<evidence type="ECO:0000256" key="8">
    <source>
        <dbReference type="SAM" id="Phobius"/>
    </source>
</evidence>
<evidence type="ECO:0000256" key="2">
    <source>
        <dbReference type="ARBA" id="ARBA00005658"/>
    </source>
</evidence>
<comment type="similarity">
    <text evidence="2">Belongs to the BCCT transporter (TC 2.A.15) family.</text>
</comment>
<keyword evidence="6 8" id="KW-1133">Transmembrane helix</keyword>
<feature type="transmembrane region" description="Helical" evidence="8">
    <location>
        <begin position="441"/>
        <end position="462"/>
    </location>
</feature>
<feature type="transmembrane region" description="Helical" evidence="8">
    <location>
        <begin position="7"/>
        <end position="24"/>
    </location>
</feature>
<keyword evidence="5 8" id="KW-0812">Transmembrane</keyword>
<dbReference type="Proteomes" id="UP001596071">
    <property type="component" value="Unassembled WGS sequence"/>
</dbReference>
<dbReference type="EMBL" id="JBHSNP010000029">
    <property type="protein sequence ID" value="MFC5604765.1"/>
    <property type="molecule type" value="Genomic_DNA"/>
</dbReference>
<evidence type="ECO:0000256" key="5">
    <source>
        <dbReference type="ARBA" id="ARBA00022692"/>
    </source>
</evidence>
<dbReference type="Pfam" id="PF02028">
    <property type="entry name" value="BCCT"/>
    <property type="match status" value="1"/>
</dbReference>
<dbReference type="RefSeq" id="WP_381446913.1">
    <property type="nucleotide sequence ID" value="NZ_JBHSNP010000029.1"/>
</dbReference>
<evidence type="ECO:0000256" key="7">
    <source>
        <dbReference type="ARBA" id="ARBA00023136"/>
    </source>
</evidence>
<feature type="transmembrane region" description="Helical" evidence="8">
    <location>
        <begin position="387"/>
        <end position="414"/>
    </location>
</feature>
<keyword evidence="4" id="KW-1003">Cell membrane</keyword>
<evidence type="ECO:0000256" key="1">
    <source>
        <dbReference type="ARBA" id="ARBA00004651"/>
    </source>
</evidence>
<gene>
    <name evidence="9" type="ORF">ACFPTP_16135</name>
</gene>
<evidence type="ECO:0000313" key="9">
    <source>
        <dbReference type="EMBL" id="MFC5604765.1"/>
    </source>
</evidence>
<dbReference type="PANTHER" id="PTHR30047">
    <property type="entry name" value="HIGH-AFFINITY CHOLINE TRANSPORT PROTEIN-RELATED"/>
    <property type="match status" value="1"/>
</dbReference>
<name>A0ABW0U1Z1_9BACL</name>
<dbReference type="PANTHER" id="PTHR30047:SF7">
    <property type="entry name" value="HIGH-AFFINITY CHOLINE TRANSPORT PROTEIN"/>
    <property type="match status" value="1"/>
</dbReference>
<dbReference type="InterPro" id="IPR000060">
    <property type="entry name" value="BCCT_transptr"/>
</dbReference>
<evidence type="ECO:0000256" key="4">
    <source>
        <dbReference type="ARBA" id="ARBA00022475"/>
    </source>
</evidence>